<feature type="domain" description="Acyl-CoA thioesterase-like N-terminal HotDog" evidence="1">
    <location>
        <begin position="29"/>
        <end position="113"/>
    </location>
</feature>
<name>A0ABS7UJ56_9ACTN</name>
<organism evidence="3 4">
    <name type="scientific">Nocardioides mangrovi</name>
    <dbReference type="NCBI Taxonomy" id="2874580"/>
    <lineage>
        <taxon>Bacteria</taxon>
        <taxon>Bacillati</taxon>
        <taxon>Actinomycetota</taxon>
        <taxon>Actinomycetes</taxon>
        <taxon>Propionibacteriales</taxon>
        <taxon>Nocardioidaceae</taxon>
        <taxon>Nocardioides</taxon>
    </lineage>
</organism>
<reference evidence="3 4" key="1">
    <citation type="submission" date="2021-09" db="EMBL/GenBank/DDBJ databases">
        <title>Whole genome sequence of Nocardioides sp. GBK3QG-3.</title>
        <authorList>
            <person name="Tuo L."/>
        </authorList>
    </citation>
    <scope>NUCLEOTIDE SEQUENCE [LARGE SCALE GENOMIC DNA]</scope>
    <source>
        <strain evidence="3 4">GBK3QG-3</strain>
    </source>
</reference>
<dbReference type="RefSeq" id="WP_224124980.1">
    <property type="nucleotide sequence ID" value="NZ_JAIQZJ010000016.1"/>
</dbReference>
<proteinExistence type="predicted"/>
<protein>
    <submittedName>
        <fullName evidence="3">Thioesterase family protein</fullName>
    </submittedName>
</protein>
<dbReference type="Pfam" id="PF20789">
    <property type="entry name" value="4HBT_3C"/>
    <property type="match status" value="1"/>
</dbReference>
<dbReference type="Proteomes" id="UP000780875">
    <property type="component" value="Unassembled WGS sequence"/>
</dbReference>
<keyword evidence="4" id="KW-1185">Reference proteome</keyword>
<dbReference type="InterPro" id="IPR042171">
    <property type="entry name" value="Acyl-CoA_hotdog"/>
</dbReference>
<dbReference type="InterPro" id="IPR049450">
    <property type="entry name" value="ACOT8-like_C"/>
</dbReference>
<evidence type="ECO:0000313" key="3">
    <source>
        <dbReference type="EMBL" id="MBZ5740622.1"/>
    </source>
</evidence>
<comment type="caution">
    <text evidence="3">The sequence shown here is derived from an EMBL/GenBank/DDBJ whole genome shotgun (WGS) entry which is preliminary data.</text>
</comment>
<dbReference type="SUPFAM" id="SSF54637">
    <property type="entry name" value="Thioesterase/thiol ester dehydrase-isomerase"/>
    <property type="match status" value="1"/>
</dbReference>
<dbReference type="Gene3D" id="2.40.160.210">
    <property type="entry name" value="Acyl-CoA thioesterase, double hotdog domain"/>
    <property type="match status" value="1"/>
</dbReference>
<sequence>MVPDCYFVPLSSDSTDVRYLATEHTGGAWSLTEQHIAPLTGLGVHVIERHLAALGLGDGKAVGRVTFDILGVVPIEEVTFRVSVVRPGRSIDLVEAVASCRGRDVLVVRAWRMATGDTTSVAGGPPTSMPAPVDVPAWDMTAVWPGGFIASIDVRRTADSAPGRATAWIDTPIPLVADEPVSTLARFIGLVDTANGIGVRESPREWMFPNLDLSVHLFRQPVPGPVGIANHVTFGPDGLGLTSSVLHDVAGPVGRAAQSLTVRRLG</sequence>
<dbReference type="EMBL" id="JAIQZJ010000016">
    <property type="protein sequence ID" value="MBZ5740622.1"/>
    <property type="molecule type" value="Genomic_DNA"/>
</dbReference>
<accession>A0ABS7UJ56</accession>
<evidence type="ECO:0000259" key="2">
    <source>
        <dbReference type="Pfam" id="PF20789"/>
    </source>
</evidence>
<evidence type="ECO:0000313" key="4">
    <source>
        <dbReference type="Proteomes" id="UP000780875"/>
    </source>
</evidence>
<dbReference type="Pfam" id="PF13622">
    <property type="entry name" value="4HBT_3"/>
    <property type="match status" value="1"/>
</dbReference>
<dbReference type="InterPro" id="IPR049449">
    <property type="entry name" value="TesB_ACOT8-like_N"/>
</dbReference>
<dbReference type="InterPro" id="IPR029069">
    <property type="entry name" value="HotDog_dom_sf"/>
</dbReference>
<feature type="domain" description="Acyl-CoA thioesterase-like C-terminal" evidence="2">
    <location>
        <begin position="132"/>
        <end position="262"/>
    </location>
</feature>
<evidence type="ECO:0000259" key="1">
    <source>
        <dbReference type="Pfam" id="PF13622"/>
    </source>
</evidence>
<gene>
    <name evidence="3" type="ORF">K8U61_20795</name>
</gene>